<protein>
    <submittedName>
        <fullName evidence="1">Uncharacterized protein</fullName>
    </submittedName>
</protein>
<evidence type="ECO:0000313" key="1">
    <source>
        <dbReference type="EMBL" id="KAI3710326.1"/>
    </source>
</evidence>
<name>A0ACB9AKR0_CICIN</name>
<evidence type="ECO:0000313" key="2">
    <source>
        <dbReference type="Proteomes" id="UP001055811"/>
    </source>
</evidence>
<dbReference type="Proteomes" id="UP001055811">
    <property type="component" value="Linkage Group LG07"/>
</dbReference>
<gene>
    <name evidence="1" type="ORF">L2E82_40104</name>
</gene>
<accession>A0ACB9AKR0</accession>
<proteinExistence type="predicted"/>
<keyword evidence="2" id="KW-1185">Reference proteome</keyword>
<reference evidence="1 2" key="2">
    <citation type="journal article" date="2022" name="Mol. Ecol. Resour.">
        <title>The genomes of chicory, endive, great burdock and yacon provide insights into Asteraceae paleo-polyploidization history and plant inulin production.</title>
        <authorList>
            <person name="Fan W."/>
            <person name="Wang S."/>
            <person name="Wang H."/>
            <person name="Wang A."/>
            <person name="Jiang F."/>
            <person name="Liu H."/>
            <person name="Zhao H."/>
            <person name="Xu D."/>
            <person name="Zhang Y."/>
        </authorList>
    </citation>
    <scope>NUCLEOTIDE SEQUENCE [LARGE SCALE GENOMIC DNA]</scope>
    <source>
        <strain evidence="2">cv. Punajuju</strain>
        <tissue evidence="1">Leaves</tissue>
    </source>
</reference>
<dbReference type="EMBL" id="CM042015">
    <property type="protein sequence ID" value="KAI3710326.1"/>
    <property type="molecule type" value="Genomic_DNA"/>
</dbReference>
<reference evidence="2" key="1">
    <citation type="journal article" date="2022" name="Mol. Ecol. Resour.">
        <title>The genomes of chicory, endive, great burdock and yacon provide insights into Asteraceae palaeo-polyploidization history and plant inulin production.</title>
        <authorList>
            <person name="Fan W."/>
            <person name="Wang S."/>
            <person name="Wang H."/>
            <person name="Wang A."/>
            <person name="Jiang F."/>
            <person name="Liu H."/>
            <person name="Zhao H."/>
            <person name="Xu D."/>
            <person name="Zhang Y."/>
        </authorList>
    </citation>
    <scope>NUCLEOTIDE SEQUENCE [LARGE SCALE GENOMIC DNA]</scope>
    <source>
        <strain evidence="2">cv. Punajuju</strain>
    </source>
</reference>
<sequence>METAIVAVGAARSAMGVFLGEGLRWAKNQVATTVGDGDDDVKSSGDESVSRKSILYYLRFMMQVLLESMNYDVQ</sequence>
<comment type="caution">
    <text evidence="1">The sequence shown here is derived from an EMBL/GenBank/DDBJ whole genome shotgun (WGS) entry which is preliminary data.</text>
</comment>
<organism evidence="1 2">
    <name type="scientific">Cichorium intybus</name>
    <name type="common">Chicory</name>
    <dbReference type="NCBI Taxonomy" id="13427"/>
    <lineage>
        <taxon>Eukaryota</taxon>
        <taxon>Viridiplantae</taxon>
        <taxon>Streptophyta</taxon>
        <taxon>Embryophyta</taxon>
        <taxon>Tracheophyta</taxon>
        <taxon>Spermatophyta</taxon>
        <taxon>Magnoliopsida</taxon>
        <taxon>eudicotyledons</taxon>
        <taxon>Gunneridae</taxon>
        <taxon>Pentapetalae</taxon>
        <taxon>asterids</taxon>
        <taxon>campanulids</taxon>
        <taxon>Asterales</taxon>
        <taxon>Asteraceae</taxon>
        <taxon>Cichorioideae</taxon>
        <taxon>Cichorieae</taxon>
        <taxon>Cichoriinae</taxon>
        <taxon>Cichorium</taxon>
    </lineage>
</organism>